<dbReference type="EMBL" id="KK914830">
    <property type="protein sequence ID" value="KDP27498.1"/>
    <property type="molecule type" value="Genomic_DNA"/>
</dbReference>
<evidence type="ECO:0000256" key="1">
    <source>
        <dbReference type="SAM" id="MobiDB-lite"/>
    </source>
</evidence>
<reference evidence="2 3" key="1">
    <citation type="journal article" date="2014" name="PLoS ONE">
        <title>Global Analysis of Gene Expression Profiles in Physic Nut (Jatropha curcas L.) Seedlings Exposed to Salt Stress.</title>
        <authorList>
            <person name="Zhang L."/>
            <person name="Zhang C."/>
            <person name="Wu P."/>
            <person name="Chen Y."/>
            <person name="Li M."/>
            <person name="Jiang H."/>
            <person name="Wu G."/>
        </authorList>
    </citation>
    <scope>NUCLEOTIDE SEQUENCE [LARGE SCALE GENOMIC DNA]</scope>
    <source>
        <strain evidence="3">cv. GZQX0401</strain>
        <tissue evidence="2">Young leaves</tissue>
    </source>
</reference>
<evidence type="ECO:0000313" key="3">
    <source>
        <dbReference type="Proteomes" id="UP000027138"/>
    </source>
</evidence>
<organism evidence="2 3">
    <name type="scientific">Jatropha curcas</name>
    <name type="common">Barbados nut</name>
    <dbReference type="NCBI Taxonomy" id="180498"/>
    <lineage>
        <taxon>Eukaryota</taxon>
        <taxon>Viridiplantae</taxon>
        <taxon>Streptophyta</taxon>
        <taxon>Embryophyta</taxon>
        <taxon>Tracheophyta</taxon>
        <taxon>Spermatophyta</taxon>
        <taxon>Magnoliopsida</taxon>
        <taxon>eudicotyledons</taxon>
        <taxon>Gunneridae</taxon>
        <taxon>Pentapetalae</taxon>
        <taxon>rosids</taxon>
        <taxon>fabids</taxon>
        <taxon>Malpighiales</taxon>
        <taxon>Euphorbiaceae</taxon>
        <taxon>Crotonoideae</taxon>
        <taxon>Jatropheae</taxon>
        <taxon>Jatropha</taxon>
    </lineage>
</organism>
<sequence length="171" mass="18776">MSSGTPLLGKGKAIAIEASSSCSRFEATKNIESPFFLFKSSGIKVSLDMSGGDFVKKLEEKRRKKRESKATTQARRKGSALVLRDEDKENVETPLPPSKATPSFFPPINLVILEHTELPEFGTTPDDVVKTSTLIAPPLEIEVVHLSTEDALLLLEGRKDLELILLKTLLD</sequence>
<evidence type="ECO:0000313" key="2">
    <source>
        <dbReference type="EMBL" id="KDP27498.1"/>
    </source>
</evidence>
<gene>
    <name evidence="2" type="ORF">JCGZ_20230</name>
</gene>
<dbReference type="AlphaFoldDB" id="A0A067JXF5"/>
<dbReference type="Proteomes" id="UP000027138">
    <property type="component" value="Unassembled WGS sequence"/>
</dbReference>
<protein>
    <submittedName>
        <fullName evidence="2">Uncharacterized protein</fullName>
    </submittedName>
</protein>
<proteinExistence type="predicted"/>
<feature type="region of interest" description="Disordered" evidence="1">
    <location>
        <begin position="60"/>
        <end position="100"/>
    </location>
</feature>
<name>A0A067JXF5_JATCU</name>
<keyword evidence="3" id="KW-1185">Reference proteome</keyword>
<accession>A0A067JXF5</accession>